<evidence type="ECO:0000313" key="10">
    <source>
        <dbReference type="EMBL" id="CVK15417.1"/>
    </source>
</evidence>
<evidence type="ECO:0000256" key="6">
    <source>
        <dbReference type="PIRSR" id="PIRSR613078-1"/>
    </source>
</evidence>
<dbReference type="GO" id="GO:0006096">
    <property type="term" value="P:glycolytic process"/>
    <property type="evidence" value="ECO:0007669"/>
    <property type="project" value="UniProtKB-UniRule"/>
</dbReference>
<keyword evidence="4 5" id="KW-0413">Isomerase</keyword>
<reference evidence="10 11" key="1">
    <citation type="submission" date="2016-01" db="EMBL/GenBank/DDBJ databases">
        <authorList>
            <person name="McClelland M."/>
            <person name="Jain A."/>
            <person name="Saraogi P."/>
            <person name="Mendelson R."/>
            <person name="Westerman R."/>
            <person name="SanMiguel P."/>
            <person name="Csonka L."/>
        </authorList>
    </citation>
    <scope>NUCLEOTIDE SEQUENCE [LARGE SCALE GENOMIC DNA]</scope>
    <source>
        <strain evidence="10 11">R-53146</strain>
    </source>
</reference>
<dbReference type="EC" id="5.4.2.11" evidence="5 9"/>
<evidence type="ECO:0000313" key="11">
    <source>
        <dbReference type="Proteomes" id="UP000182761"/>
    </source>
</evidence>
<evidence type="ECO:0000256" key="5">
    <source>
        <dbReference type="HAMAP-Rule" id="MF_01039"/>
    </source>
</evidence>
<evidence type="ECO:0000256" key="3">
    <source>
        <dbReference type="ARBA" id="ARBA00023152"/>
    </source>
</evidence>
<evidence type="ECO:0000256" key="7">
    <source>
        <dbReference type="PIRSR" id="PIRSR613078-2"/>
    </source>
</evidence>
<comment type="function">
    <text evidence="5 9">Catalyzes the interconversion of 2-phosphoglycerate and 3-phosphoglycerate.</text>
</comment>
<dbReference type="HAMAP" id="MF_01039">
    <property type="entry name" value="PGAM_GpmA"/>
    <property type="match status" value="1"/>
</dbReference>
<dbReference type="GO" id="GO:0004619">
    <property type="term" value="F:phosphoglycerate mutase activity"/>
    <property type="evidence" value="ECO:0007669"/>
    <property type="project" value="UniProtKB-UniRule"/>
</dbReference>
<feature type="active site" description="Proton donor/acceptor" evidence="5 6">
    <location>
        <position position="85"/>
    </location>
</feature>
<dbReference type="InterPro" id="IPR001345">
    <property type="entry name" value="PG/BPGM_mutase_AS"/>
</dbReference>
<dbReference type="NCBIfam" id="TIGR01258">
    <property type="entry name" value="pgm_1"/>
    <property type="match status" value="2"/>
</dbReference>
<name>A0A0X3AMR0_9FLAO</name>
<dbReference type="EMBL" id="FCOR01000001">
    <property type="protein sequence ID" value="CVK15417.1"/>
    <property type="molecule type" value="Genomic_DNA"/>
</dbReference>
<dbReference type="Gene3D" id="3.40.50.1240">
    <property type="entry name" value="Phosphoglycerate mutase-like"/>
    <property type="match status" value="1"/>
</dbReference>
<feature type="site" description="Transition state stabilizer" evidence="5 8">
    <location>
        <position position="155"/>
    </location>
</feature>
<feature type="binding site" evidence="5 7">
    <location>
        <begin position="85"/>
        <end position="88"/>
    </location>
    <ligand>
        <name>substrate</name>
    </ligand>
</feature>
<dbReference type="InterPro" id="IPR005952">
    <property type="entry name" value="Phosphogly_mut1"/>
</dbReference>
<dbReference type="AlphaFoldDB" id="A0A0X3AMR0"/>
<feature type="binding site" evidence="5 7">
    <location>
        <begin position="112"/>
        <end position="113"/>
    </location>
    <ligand>
        <name>substrate</name>
    </ligand>
</feature>
<dbReference type="UniPathway" id="UPA00109">
    <property type="reaction ID" value="UER00186"/>
</dbReference>
<dbReference type="InterPro" id="IPR029033">
    <property type="entry name" value="His_PPase_superfam"/>
</dbReference>
<evidence type="ECO:0000256" key="8">
    <source>
        <dbReference type="PIRSR" id="PIRSR613078-3"/>
    </source>
</evidence>
<evidence type="ECO:0000256" key="9">
    <source>
        <dbReference type="RuleBase" id="RU004512"/>
    </source>
</evidence>
<keyword evidence="11" id="KW-1185">Reference proteome</keyword>
<comment type="pathway">
    <text evidence="5 9">Carbohydrate degradation; glycolysis; pyruvate from D-glyceraldehyde 3-phosphate: step 3/5.</text>
</comment>
<evidence type="ECO:0000256" key="2">
    <source>
        <dbReference type="ARBA" id="ARBA00022432"/>
    </source>
</evidence>
<dbReference type="RefSeq" id="WP_055424642.1">
    <property type="nucleotide sequence ID" value="NZ_FCOR01000001.1"/>
</dbReference>
<dbReference type="OrthoDB" id="9782128at2"/>
<dbReference type="SMART" id="SM00855">
    <property type="entry name" value="PGAM"/>
    <property type="match status" value="1"/>
</dbReference>
<sequence length="201" mass="22813">MAILVLMRHGQSVWNLENKFTGWVDVELSDKGKEEAKKAGDQLKGLHFDYAYSSALKRAQETLQIALDEAEINNIPTKFDRALNERMYGDLQGLNKAETAKKFGDEQVHIWRRSYDVAPPNGESLKDTADRVIPYFESEIVPKIKDGKNIIIAAHGNSLRALVMFLEKMSPEEIIKFEIATGVPRLYELDSNLHVLKVKNL</sequence>
<feature type="binding site" evidence="5 7">
    <location>
        <begin position="8"/>
        <end position="15"/>
    </location>
    <ligand>
        <name>substrate</name>
    </ligand>
</feature>
<proteinExistence type="inferred from homology"/>
<comment type="catalytic activity">
    <reaction evidence="5 9">
        <text>(2R)-2-phosphoglycerate = (2R)-3-phosphoglycerate</text>
        <dbReference type="Rhea" id="RHEA:15901"/>
        <dbReference type="ChEBI" id="CHEBI:58272"/>
        <dbReference type="ChEBI" id="CHEBI:58289"/>
        <dbReference type="EC" id="5.4.2.11"/>
    </reaction>
</comment>
<dbReference type="SUPFAM" id="SSF53254">
    <property type="entry name" value="Phosphoglycerate mutase-like"/>
    <property type="match status" value="1"/>
</dbReference>
<dbReference type="PANTHER" id="PTHR11931">
    <property type="entry name" value="PHOSPHOGLYCERATE MUTASE"/>
    <property type="match status" value="1"/>
</dbReference>
<dbReference type="Proteomes" id="UP000182761">
    <property type="component" value="Unassembled WGS sequence"/>
</dbReference>
<keyword evidence="3 5" id="KW-0324">Glycolysis</keyword>
<keyword evidence="2 5" id="KW-0312">Gluconeogenesis</keyword>
<accession>A0A0X3AMR0</accession>
<dbReference type="CDD" id="cd07067">
    <property type="entry name" value="HP_PGM_like"/>
    <property type="match status" value="1"/>
</dbReference>
<dbReference type="PIRSF" id="PIRSF000709">
    <property type="entry name" value="6PFK_2-Ptase"/>
    <property type="match status" value="1"/>
</dbReference>
<evidence type="ECO:0000256" key="1">
    <source>
        <dbReference type="ARBA" id="ARBA00006717"/>
    </source>
</evidence>
<gene>
    <name evidence="5" type="primary">gpmA</name>
    <name evidence="10" type="ORF">Ga0061079_101231</name>
</gene>
<organism evidence="10 11">
    <name type="scientific">Apibacter mensalis</name>
    <dbReference type="NCBI Taxonomy" id="1586267"/>
    <lineage>
        <taxon>Bacteria</taxon>
        <taxon>Pseudomonadati</taxon>
        <taxon>Bacteroidota</taxon>
        <taxon>Flavobacteriia</taxon>
        <taxon>Flavobacteriales</taxon>
        <taxon>Weeksellaceae</taxon>
        <taxon>Apibacter</taxon>
    </lineage>
</organism>
<dbReference type="PROSITE" id="PS00175">
    <property type="entry name" value="PG_MUTASE"/>
    <property type="match status" value="1"/>
</dbReference>
<dbReference type="STRING" id="1586267.GCA_001418685_00232"/>
<dbReference type="GO" id="GO:0006094">
    <property type="term" value="P:gluconeogenesis"/>
    <property type="evidence" value="ECO:0007669"/>
    <property type="project" value="UniProtKB-UniRule"/>
</dbReference>
<feature type="binding site" evidence="5 7">
    <location>
        <begin position="21"/>
        <end position="22"/>
    </location>
    <ligand>
        <name>substrate</name>
    </ligand>
</feature>
<feature type="binding site" evidence="5 7">
    <location>
        <begin position="156"/>
        <end position="157"/>
    </location>
    <ligand>
        <name>substrate</name>
    </ligand>
</feature>
<evidence type="ECO:0000256" key="4">
    <source>
        <dbReference type="ARBA" id="ARBA00023235"/>
    </source>
</evidence>
<comment type="similarity">
    <text evidence="1 5">Belongs to the phosphoglycerate mutase family. BPG-dependent PGAM subfamily.</text>
</comment>
<feature type="binding site" evidence="5 7">
    <location>
        <position position="58"/>
    </location>
    <ligand>
        <name>substrate</name>
    </ligand>
</feature>
<protein>
    <recommendedName>
        <fullName evidence="5 9">2,3-bisphosphoglycerate-dependent phosphoglycerate mutase</fullName>
        <shortName evidence="5">BPG-dependent PGAM</shortName>
        <shortName evidence="5">PGAM</shortName>
        <shortName evidence="5">Phosphoglyceromutase</shortName>
        <shortName evidence="5">dPGM</shortName>
        <ecNumber evidence="5 9">5.4.2.11</ecNumber>
    </recommendedName>
</protein>
<feature type="binding site" evidence="5 7">
    <location>
        <position position="96"/>
    </location>
    <ligand>
        <name>substrate</name>
    </ligand>
</feature>
<dbReference type="InterPro" id="IPR013078">
    <property type="entry name" value="His_Pase_superF_clade-1"/>
</dbReference>
<feature type="active site" description="Tele-phosphohistidine intermediate" evidence="5 6">
    <location>
        <position position="9"/>
    </location>
</feature>
<dbReference type="Pfam" id="PF00300">
    <property type="entry name" value="His_Phos_1"/>
    <property type="match status" value="1"/>
</dbReference>